<dbReference type="InterPro" id="IPR002172">
    <property type="entry name" value="LDrepeatLR_classA_rpt"/>
</dbReference>
<dbReference type="PANTHER" id="PTHR46750:SF1">
    <property type="entry name" value="KUNITZ-TYPE PROTEASE INHIBITOR 1"/>
    <property type="match status" value="1"/>
</dbReference>
<dbReference type="GO" id="GO:0030199">
    <property type="term" value="P:collagen fibril organization"/>
    <property type="evidence" value="ECO:0000316"/>
    <property type="project" value="ZFIN"/>
</dbReference>
<dbReference type="PROSITE" id="PS00280">
    <property type="entry name" value="BPTI_KUNITZ_1"/>
    <property type="match status" value="2"/>
</dbReference>
<dbReference type="InterPro" id="IPR011106">
    <property type="entry name" value="MANSC_N"/>
</dbReference>
<dbReference type="EMBL" id="CABZ01062997">
    <property type="status" value="NOT_ANNOTATED_CDS"/>
    <property type="molecule type" value="Genomic_DNA"/>
</dbReference>
<dbReference type="CDD" id="cd22624">
    <property type="entry name" value="Kunitz_HAI1_2-like"/>
    <property type="match status" value="1"/>
</dbReference>
<dbReference type="SMR" id="A0A2R8QCE4"/>
<dbReference type="FunFam" id="4.10.400.10:FF:000067">
    <property type="entry name" value="Serine peptidase inhibitor, Kunitz type 1"/>
    <property type="match status" value="1"/>
</dbReference>
<evidence type="ECO:0000259" key="16">
    <source>
        <dbReference type="PROSITE" id="PS50986"/>
    </source>
</evidence>
<dbReference type="GO" id="GO:0008544">
    <property type="term" value="P:epidermis development"/>
    <property type="evidence" value="ECO:0000315"/>
    <property type="project" value="ZFIN"/>
</dbReference>
<accession>A0A2R8QCE4</accession>
<reference evidence="17" key="1">
    <citation type="journal article" date="2013" name="Nature">
        <title>The zebrafish reference genome sequence and its relationship to the human genome.</title>
        <authorList>
            <consortium name="Genome Reference Consortium Zebrafish"/>
            <person name="Howe K."/>
            <person name="Clark M.D."/>
            <person name="Torroja C.F."/>
            <person name="Torrance J."/>
            <person name="Berthelot C."/>
            <person name="Muffato M."/>
            <person name="Collins J.E."/>
            <person name="Humphray S."/>
            <person name="McLaren K."/>
            <person name="Matthews L."/>
            <person name="McLaren S."/>
            <person name="Sealy I."/>
            <person name="Caccamo M."/>
            <person name="Churcher C."/>
            <person name="Scott C."/>
            <person name="Barrett J.C."/>
            <person name="Koch R."/>
            <person name="Rauch G.J."/>
            <person name="White S."/>
            <person name="Chow W."/>
            <person name="Kilian B."/>
            <person name="Quintais L.T."/>
            <person name="Guerra-Assuncao J.A."/>
            <person name="Zhou Y."/>
            <person name="Gu Y."/>
            <person name="Yen J."/>
            <person name="Vogel J.H."/>
            <person name="Eyre T."/>
            <person name="Redmond S."/>
            <person name="Banerjee R."/>
            <person name="Chi J."/>
            <person name="Fu B."/>
            <person name="Langley E."/>
            <person name="Maguire S.F."/>
            <person name="Laird G.K."/>
            <person name="Lloyd D."/>
            <person name="Kenyon E."/>
            <person name="Donaldson S."/>
            <person name="Sehra H."/>
            <person name="Almeida-King J."/>
            <person name="Loveland J."/>
            <person name="Trevanion S."/>
            <person name="Jones M."/>
            <person name="Quail M."/>
            <person name="Willey D."/>
            <person name="Hunt A."/>
            <person name="Burton J."/>
            <person name="Sims S."/>
            <person name="McLay K."/>
            <person name="Plumb B."/>
            <person name="Davis J."/>
            <person name="Clee C."/>
            <person name="Oliver K."/>
            <person name="Clark R."/>
            <person name="Riddle C."/>
            <person name="Elliot D."/>
            <person name="Eliott D."/>
            <person name="Threadgold G."/>
            <person name="Harden G."/>
            <person name="Ware D."/>
            <person name="Begum S."/>
            <person name="Mortimore B."/>
            <person name="Mortimer B."/>
            <person name="Kerry G."/>
            <person name="Heath P."/>
            <person name="Phillimore B."/>
            <person name="Tracey A."/>
            <person name="Corby N."/>
            <person name="Dunn M."/>
            <person name="Johnson C."/>
            <person name="Wood J."/>
            <person name="Clark S."/>
            <person name="Pelan S."/>
            <person name="Griffiths G."/>
            <person name="Smith M."/>
            <person name="Glithero R."/>
            <person name="Howden P."/>
            <person name="Barker N."/>
            <person name="Lloyd C."/>
            <person name="Stevens C."/>
            <person name="Harley J."/>
            <person name="Holt K."/>
            <person name="Panagiotidis G."/>
            <person name="Lovell J."/>
            <person name="Beasley H."/>
            <person name="Henderson C."/>
            <person name="Gordon D."/>
            <person name="Auger K."/>
            <person name="Wright D."/>
            <person name="Collins J."/>
            <person name="Raisen C."/>
            <person name="Dyer L."/>
            <person name="Leung K."/>
            <person name="Robertson L."/>
            <person name="Ambridge K."/>
            <person name="Leongamornlert D."/>
            <person name="McGuire S."/>
            <person name="Gilderthorp R."/>
            <person name="Griffiths C."/>
            <person name="Manthravadi D."/>
            <person name="Nichol S."/>
            <person name="Barker G."/>
            <person name="Whitehead S."/>
            <person name="Kay M."/>
            <person name="Brown J."/>
            <person name="Murnane C."/>
            <person name="Gray E."/>
            <person name="Humphries M."/>
            <person name="Sycamore N."/>
            <person name="Barker D."/>
            <person name="Saunders D."/>
            <person name="Wallis J."/>
            <person name="Babbage A."/>
            <person name="Hammond S."/>
            <person name="Mashreghi-Mohammadi M."/>
            <person name="Barr L."/>
            <person name="Martin S."/>
            <person name="Wray P."/>
            <person name="Ellington A."/>
            <person name="Matthews N."/>
            <person name="Ellwood M."/>
            <person name="Woodmansey R."/>
            <person name="Clark G."/>
            <person name="Cooper J."/>
            <person name="Cooper J."/>
            <person name="Tromans A."/>
            <person name="Grafham D."/>
            <person name="Skuce C."/>
            <person name="Pandian R."/>
            <person name="Andrews R."/>
            <person name="Harrison E."/>
            <person name="Kimberley A."/>
            <person name="Garnett J."/>
            <person name="Fosker N."/>
            <person name="Hall R."/>
            <person name="Garner P."/>
            <person name="Kelly D."/>
            <person name="Bird C."/>
            <person name="Palmer S."/>
            <person name="Gehring I."/>
            <person name="Berger A."/>
            <person name="Dooley C.M."/>
            <person name="Ersan-Urun Z."/>
            <person name="Eser C."/>
            <person name="Geiger H."/>
            <person name="Geisler M."/>
            <person name="Karotki L."/>
            <person name="Kirn A."/>
            <person name="Konantz J."/>
            <person name="Konantz M."/>
            <person name="Oberlander M."/>
            <person name="Rudolph-Geiger S."/>
            <person name="Teucke M."/>
            <person name="Lanz C."/>
            <person name="Raddatz G."/>
            <person name="Osoegawa K."/>
            <person name="Zhu B."/>
            <person name="Rapp A."/>
            <person name="Widaa S."/>
            <person name="Langford C."/>
            <person name="Yang F."/>
            <person name="Schuster S.C."/>
            <person name="Carter N.P."/>
            <person name="Harrow J."/>
            <person name="Ning Z."/>
            <person name="Herrero J."/>
            <person name="Searle S.M."/>
            <person name="Enright A."/>
            <person name="Geisler R."/>
            <person name="Plasterk R.H."/>
            <person name="Lee C."/>
            <person name="Westerfield M."/>
            <person name="de Jong P.J."/>
            <person name="Zon L.I."/>
            <person name="Postlethwait J.H."/>
            <person name="Nusslein-Volhard C."/>
            <person name="Hubbard T.J."/>
            <person name="Roest Crollius H."/>
            <person name="Rogers J."/>
            <person name="Stemple D.L."/>
        </authorList>
    </citation>
    <scope>NUCLEOTIDE SEQUENCE [LARGE SCALE GENOMIC DNA]</scope>
    <source>
        <strain evidence="17">Tuebingen</strain>
    </source>
</reference>
<evidence type="ECO:0000256" key="6">
    <source>
        <dbReference type="ARBA" id="ARBA00022989"/>
    </source>
</evidence>
<evidence type="ECO:0000256" key="4">
    <source>
        <dbReference type="ARBA" id="ARBA00022692"/>
    </source>
</evidence>
<dbReference type="GO" id="GO:0030198">
    <property type="term" value="P:extracellular matrix organization"/>
    <property type="evidence" value="ECO:0000318"/>
    <property type="project" value="GO_Central"/>
</dbReference>
<keyword evidence="7 13" id="KW-0472">Membrane</keyword>
<dbReference type="GO" id="GO:0050727">
    <property type="term" value="P:regulation of inflammatory response"/>
    <property type="evidence" value="ECO:0000315"/>
    <property type="project" value="ZFIN"/>
</dbReference>
<keyword evidence="5 14" id="KW-0732">Signal</keyword>
<dbReference type="ZFIN" id="ZDB-GENE-040426-2169">
    <property type="gene designation" value="spint1a"/>
</dbReference>
<dbReference type="InterPro" id="IPR035986">
    <property type="entry name" value="PKD_dom_sf"/>
</dbReference>
<evidence type="ECO:0000256" key="9">
    <source>
        <dbReference type="ARBA" id="ARBA00023170"/>
    </source>
</evidence>
<name>A0A2R8QCE4_DANRE</name>
<reference evidence="17" key="2">
    <citation type="submission" date="2018-04" db="UniProtKB">
        <authorList>
            <consortium name="Ensembl"/>
        </authorList>
    </citation>
    <scope>IDENTIFICATION</scope>
    <source>
        <strain evidence="17">Tuebingen</strain>
    </source>
</reference>
<dbReference type="Gene3D" id="2.60.40.10">
    <property type="entry name" value="Immunoglobulins"/>
    <property type="match status" value="1"/>
</dbReference>
<dbReference type="SUPFAM" id="SSF57362">
    <property type="entry name" value="BPTI-like"/>
    <property type="match status" value="2"/>
</dbReference>
<protein>
    <recommendedName>
        <fullName evidence="11">Low-density lipoprotein receptor-related protein 11</fullName>
    </recommendedName>
</protein>
<feature type="domain" description="BPTI/Kunitz inhibitor" evidence="15">
    <location>
        <begin position="385"/>
        <end position="435"/>
    </location>
</feature>
<dbReference type="PANTHER" id="PTHR46750">
    <property type="entry name" value="KUNITZ-TYPE PROTEASE INHIBITOR 1"/>
    <property type="match status" value="1"/>
</dbReference>
<dbReference type="FunCoup" id="A0A2R8QCE4">
    <property type="interactions" value="807"/>
</dbReference>
<feature type="transmembrane region" description="Helical" evidence="13">
    <location>
        <begin position="461"/>
        <end position="485"/>
    </location>
</feature>
<dbReference type="InterPro" id="IPR022409">
    <property type="entry name" value="PKD/Chitinase_dom"/>
</dbReference>
<dbReference type="InterPro" id="IPR023415">
    <property type="entry name" value="LDLR_class-A_CS"/>
</dbReference>
<dbReference type="Ensembl" id="ENSDART00000186048.1">
    <property type="protein sequence ID" value="ENSDARP00000149335.1"/>
    <property type="gene ID" value="ENSDARG00000102332.2"/>
</dbReference>
<dbReference type="OrthoDB" id="2019384at2759"/>
<feature type="chain" id="PRO_5043159852" description="Low-density lipoprotein receptor-related protein 11" evidence="14">
    <location>
        <begin position="27"/>
        <end position="523"/>
    </location>
</feature>
<evidence type="ECO:0000256" key="14">
    <source>
        <dbReference type="SAM" id="SignalP"/>
    </source>
</evidence>
<dbReference type="FunFam" id="4.10.410.10:FF:000006">
    <property type="entry name" value="Serine peptidase inhibitor, Kunitz type 1"/>
    <property type="match status" value="1"/>
</dbReference>
<keyword evidence="4 13" id="KW-0812">Transmembrane</keyword>
<dbReference type="AGR" id="ZFIN:ZDB-GENE-040426-2169"/>
<dbReference type="GO" id="GO:0030414">
    <property type="term" value="F:peptidase inhibitor activity"/>
    <property type="evidence" value="ECO:0000315"/>
    <property type="project" value="ZFIN"/>
</dbReference>
<dbReference type="InterPro" id="IPR020901">
    <property type="entry name" value="Prtase_inh_Kunz-CS"/>
</dbReference>
<evidence type="ECO:0000256" key="12">
    <source>
        <dbReference type="PROSITE-ProRule" id="PRU00124"/>
    </source>
</evidence>
<gene>
    <name evidence="17 18" type="primary">spint1a</name>
</gene>
<feature type="disulfide bond" evidence="12">
    <location>
        <begin position="348"/>
        <end position="363"/>
    </location>
</feature>
<dbReference type="GO" id="GO:0030593">
    <property type="term" value="P:neutrophil chemotaxis"/>
    <property type="evidence" value="ECO:0000315"/>
    <property type="project" value="ZFIN"/>
</dbReference>
<dbReference type="STRING" id="7955.ENSDARP00000149335"/>
<feature type="signal peptide" evidence="14">
    <location>
        <begin position="1"/>
        <end position="26"/>
    </location>
</feature>
<dbReference type="SUPFAM" id="SSF49299">
    <property type="entry name" value="PKD domain"/>
    <property type="match status" value="1"/>
</dbReference>
<dbReference type="Pfam" id="PF00014">
    <property type="entry name" value="Kunitz_BPTI"/>
    <property type="match status" value="2"/>
</dbReference>
<dbReference type="FunFam" id="4.10.410.10:FF:000020">
    <property type="entry name" value="Collagen, type VI, alpha 3"/>
    <property type="match status" value="1"/>
</dbReference>
<dbReference type="EMBL" id="CABZ01073316">
    <property type="status" value="NOT_ANNOTATED_CDS"/>
    <property type="molecule type" value="Genomic_DNA"/>
</dbReference>
<keyword evidence="6 13" id="KW-1133">Transmembrane helix</keyword>
<keyword evidence="10" id="KW-0325">Glycoprotein</keyword>
<dbReference type="CDD" id="cd00146">
    <property type="entry name" value="PKD"/>
    <property type="match status" value="1"/>
</dbReference>
<dbReference type="InterPro" id="IPR036055">
    <property type="entry name" value="LDL_receptor-like_sf"/>
</dbReference>
<dbReference type="PROSITE" id="PS50068">
    <property type="entry name" value="LDLRA_2"/>
    <property type="match status" value="1"/>
</dbReference>
<dbReference type="EMBL" id="CABZ01062995">
    <property type="status" value="NOT_ANNOTATED_CDS"/>
    <property type="molecule type" value="Genomic_DNA"/>
</dbReference>
<dbReference type="InterPro" id="IPR036880">
    <property type="entry name" value="Kunitz_BPTI_sf"/>
</dbReference>
<evidence type="ECO:0000256" key="7">
    <source>
        <dbReference type="ARBA" id="ARBA00023136"/>
    </source>
</evidence>
<evidence type="ECO:0000313" key="18">
    <source>
        <dbReference type="ZFIN" id="ZDB-GENE-040426-2169"/>
    </source>
</evidence>
<dbReference type="Pfam" id="PF07502">
    <property type="entry name" value="MANEC"/>
    <property type="match status" value="1"/>
</dbReference>
<dbReference type="Pfam" id="PF00057">
    <property type="entry name" value="Ldl_recept_a"/>
    <property type="match status" value="1"/>
</dbReference>
<dbReference type="Gene3D" id="4.10.410.10">
    <property type="entry name" value="Pancreatic trypsin inhibitor Kunitz domain"/>
    <property type="match status" value="2"/>
</dbReference>
<dbReference type="SUPFAM" id="SSF57424">
    <property type="entry name" value="LDL receptor-like module"/>
    <property type="match status" value="1"/>
</dbReference>
<comment type="subcellular location">
    <subcellularLocation>
        <location evidence="1">Membrane</location>
    </subcellularLocation>
</comment>
<dbReference type="CDD" id="cd22623">
    <property type="entry name" value="Kunitz_HAI1_1-like"/>
    <property type="match status" value="1"/>
</dbReference>
<dbReference type="GeneTree" id="ENSGT00940000164935"/>
<dbReference type="Gene3D" id="4.10.400.10">
    <property type="entry name" value="Low-density Lipoprotein Receptor"/>
    <property type="match status" value="1"/>
</dbReference>
<dbReference type="EMBL" id="CABZ01073315">
    <property type="status" value="NOT_ANNOTATED_CDS"/>
    <property type="molecule type" value="Genomic_DNA"/>
</dbReference>
<evidence type="ECO:0000313" key="17">
    <source>
        <dbReference type="Ensembl" id="ENSDARP00000149335"/>
    </source>
</evidence>
<keyword evidence="8 12" id="KW-1015">Disulfide bond</keyword>
<feature type="domain" description="MANSC" evidence="16">
    <location>
        <begin position="40"/>
        <end position="121"/>
    </location>
</feature>
<feature type="disulfide bond" evidence="12">
    <location>
        <begin position="336"/>
        <end position="354"/>
    </location>
</feature>
<dbReference type="OMA" id="SEHHCMV"/>
<dbReference type="GO" id="GO:0004867">
    <property type="term" value="F:serine-type endopeptidase inhibitor activity"/>
    <property type="evidence" value="ECO:0000318"/>
    <property type="project" value="GO_Central"/>
</dbReference>
<dbReference type="PRINTS" id="PR00759">
    <property type="entry name" value="BASICPTASE"/>
</dbReference>
<dbReference type="InterPro" id="IPR013980">
    <property type="entry name" value="MANSC_dom"/>
</dbReference>
<dbReference type="Pfam" id="PF22352">
    <property type="entry name" value="K319L-like_PKD"/>
    <property type="match status" value="1"/>
</dbReference>
<dbReference type="SMART" id="SM00089">
    <property type="entry name" value="PKD"/>
    <property type="match status" value="1"/>
</dbReference>
<dbReference type="SMART" id="SM00192">
    <property type="entry name" value="LDLa"/>
    <property type="match status" value="1"/>
</dbReference>
<dbReference type="InterPro" id="IPR013783">
    <property type="entry name" value="Ig-like_fold"/>
</dbReference>
<evidence type="ECO:0000259" key="15">
    <source>
        <dbReference type="PROSITE" id="PS50279"/>
    </source>
</evidence>
<sequence>MTLAQLRLFGTAVFLLLFLHQSPSAAQEEEKLCKDKFSVGKEDFVLNTDESVKEGATFLGSPQVSKPEDCVMACCNDPNCNLALMEHREDPKSINTCFIINCLYKQKKVCHFVRKKGFTNYLRKSVFSDYLEQKATDFIEQKLPDVEDRPPRARAGQDRVVQPNEDVTLNGIESSDDKKIVKYEWEQVVGDPSAVMTKGHFADSVTVSNLSPGMYKFRLTVSDEAGQTGSAEVSILVLTREQSLHHCLVPKKEGPCRGSFPRWHYNAATEKCEEFKFGGCVPNRNNYLALNECQSACNKVSVSNIGSPAPHPSGRIGPIDAVEQCDRPCSPEHFTCDNKCCIGKDLVCDKEKQCSDGSDEKECDKWDYDLIKLRGISPDVSKARCVKPPVTGTCPGSQTKWYYNPNKRLCYRFNYGGCEGNQNRFETEAGCMTFCSGVTENDKFPEESQFDKQEGKSNNTVAIVMVIILAFAIAILLVIIAYCLVKGRKKSRNKHQQLAVNGGHIYRYEDSEKLVYNSTTKPI</sequence>
<evidence type="ECO:0000256" key="5">
    <source>
        <dbReference type="ARBA" id="ARBA00022729"/>
    </source>
</evidence>
<feature type="domain" description="BPTI/Kunitz inhibitor" evidence="15">
    <location>
        <begin position="247"/>
        <end position="297"/>
    </location>
</feature>
<keyword evidence="9" id="KW-0675">Receptor</keyword>
<dbReference type="FunFam" id="2.60.40.10:FF:000061">
    <property type="entry name" value="Dyslexia-associated protein KIAA0319 homolog"/>
    <property type="match status" value="1"/>
</dbReference>
<dbReference type="PROSITE" id="PS50986">
    <property type="entry name" value="MANSC"/>
    <property type="match status" value="1"/>
</dbReference>
<keyword evidence="3" id="KW-0597">Phosphoprotein</keyword>
<evidence type="ECO:0000256" key="3">
    <source>
        <dbReference type="ARBA" id="ARBA00022553"/>
    </source>
</evidence>
<dbReference type="ExpressionAtlas" id="A0A2R8QCE4">
    <property type="expression patterns" value="baseline and differential"/>
</dbReference>
<dbReference type="AlphaFoldDB" id="A0A2R8QCE4"/>
<dbReference type="Bgee" id="ENSDARG00000102332">
    <property type="expression patterns" value="Expressed in zone of skin and 49 other cell types or tissues"/>
</dbReference>
<dbReference type="CDD" id="cd00112">
    <property type="entry name" value="LDLa"/>
    <property type="match status" value="1"/>
</dbReference>
<feature type="disulfide bond" evidence="12">
    <location>
        <begin position="329"/>
        <end position="341"/>
    </location>
</feature>
<evidence type="ECO:0000256" key="1">
    <source>
        <dbReference type="ARBA" id="ARBA00004370"/>
    </source>
</evidence>
<dbReference type="GO" id="GO:0005886">
    <property type="term" value="C:plasma membrane"/>
    <property type="evidence" value="ECO:0000318"/>
    <property type="project" value="GO_Central"/>
</dbReference>
<dbReference type="InterPro" id="IPR002223">
    <property type="entry name" value="Kunitz_BPTI"/>
</dbReference>
<evidence type="ECO:0000256" key="11">
    <source>
        <dbReference type="ARBA" id="ARBA00074260"/>
    </source>
</evidence>
<evidence type="ECO:0000256" key="8">
    <source>
        <dbReference type="ARBA" id="ARBA00023157"/>
    </source>
</evidence>
<dbReference type="PROSITE" id="PS01209">
    <property type="entry name" value="LDLRA_1"/>
    <property type="match status" value="1"/>
</dbReference>
<dbReference type="EMBL" id="CABZ01062996">
    <property type="status" value="NOT_ANNOTATED_CDS"/>
    <property type="molecule type" value="Genomic_DNA"/>
</dbReference>
<evidence type="ECO:0000256" key="13">
    <source>
        <dbReference type="SAM" id="Phobius"/>
    </source>
</evidence>
<dbReference type="SMART" id="SM00131">
    <property type="entry name" value="KU"/>
    <property type="match status" value="2"/>
</dbReference>
<accession>A0A8M9PKM6</accession>
<dbReference type="EMBL" id="CABZ01073314">
    <property type="status" value="NOT_ANNOTATED_CDS"/>
    <property type="molecule type" value="Genomic_DNA"/>
</dbReference>
<dbReference type="PROSITE" id="PS50279">
    <property type="entry name" value="BPTI_KUNITZ_2"/>
    <property type="match status" value="2"/>
</dbReference>
<proteinExistence type="inferred from homology"/>
<evidence type="ECO:0000256" key="10">
    <source>
        <dbReference type="ARBA" id="ARBA00023180"/>
    </source>
</evidence>
<organism evidence="17">
    <name type="scientific">Danio rerio</name>
    <name type="common">Zebrafish</name>
    <name type="synonym">Brachydanio rerio</name>
    <dbReference type="NCBI Taxonomy" id="7955"/>
    <lineage>
        <taxon>Eukaryota</taxon>
        <taxon>Metazoa</taxon>
        <taxon>Chordata</taxon>
        <taxon>Craniata</taxon>
        <taxon>Vertebrata</taxon>
        <taxon>Euteleostomi</taxon>
        <taxon>Actinopterygii</taxon>
        <taxon>Neopterygii</taxon>
        <taxon>Teleostei</taxon>
        <taxon>Ostariophysi</taxon>
        <taxon>Cypriniformes</taxon>
        <taxon>Danionidae</taxon>
        <taxon>Danioninae</taxon>
        <taxon>Danio</taxon>
    </lineage>
</organism>
<dbReference type="SMART" id="SM00765">
    <property type="entry name" value="MANEC"/>
    <property type="match status" value="1"/>
</dbReference>
<dbReference type="GO" id="GO:0060429">
    <property type="term" value="P:epithelium development"/>
    <property type="evidence" value="ECO:0000316"/>
    <property type="project" value="ZFIN"/>
</dbReference>
<evidence type="ECO:0000256" key="2">
    <source>
        <dbReference type="ARBA" id="ARBA00009939"/>
    </source>
</evidence>
<comment type="similarity">
    <text evidence="2">Belongs to the LDLR family.</text>
</comment>